<keyword evidence="6" id="KW-1185">Reference proteome</keyword>
<evidence type="ECO:0000256" key="3">
    <source>
        <dbReference type="ARBA" id="ARBA00023163"/>
    </source>
</evidence>
<dbReference type="GO" id="GO:0003677">
    <property type="term" value="F:DNA binding"/>
    <property type="evidence" value="ECO:0007669"/>
    <property type="project" value="UniProtKB-KW"/>
</dbReference>
<name>A0A1H9VY97_9RHOB</name>
<dbReference type="Gene3D" id="1.10.10.10">
    <property type="entry name" value="Winged helix-like DNA-binding domain superfamily/Winged helix DNA-binding domain"/>
    <property type="match status" value="1"/>
</dbReference>
<dbReference type="RefSeq" id="WP_218142549.1">
    <property type="nucleotide sequence ID" value="NZ_FOGU01000008.1"/>
</dbReference>
<dbReference type="Pfam" id="PF07729">
    <property type="entry name" value="FCD"/>
    <property type="match status" value="1"/>
</dbReference>
<evidence type="ECO:0000256" key="2">
    <source>
        <dbReference type="ARBA" id="ARBA00023125"/>
    </source>
</evidence>
<sequence length="243" mass="26870">MPPHDSPPGQMRKPRVATFADQIYGRILAQISAGLFPSGSKLPSETRMAADFGVSRPVVRDALARLQRDGLVESRRGSGSFVLSAPPADLSHVTDMNDVARFQRFQEFRLAIEGPAAGLAAARRGEDELRRIVEAHEHFLGEVQAGRFVWETDRALHLAIIEASGNEFFLQSIDGPDMALSDFMRVSLSLTSSRSERRGRLVAREHTNIVDAIRMGDSKAAQISMENHIIQARRRMLDGSLEP</sequence>
<dbReference type="InterPro" id="IPR000524">
    <property type="entry name" value="Tscrpt_reg_HTH_GntR"/>
</dbReference>
<dbReference type="PANTHER" id="PTHR43537:SF5">
    <property type="entry name" value="UXU OPERON TRANSCRIPTIONAL REGULATOR"/>
    <property type="match status" value="1"/>
</dbReference>
<dbReference type="InterPro" id="IPR011711">
    <property type="entry name" value="GntR_C"/>
</dbReference>
<keyword evidence="3" id="KW-0804">Transcription</keyword>
<dbReference type="PRINTS" id="PR00035">
    <property type="entry name" value="HTHGNTR"/>
</dbReference>
<organism evidence="5 6">
    <name type="scientific">Tranquillimonas rosea</name>
    <dbReference type="NCBI Taxonomy" id="641238"/>
    <lineage>
        <taxon>Bacteria</taxon>
        <taxon>Pseudomonadati</taxon>
        <taxon>Pseudomonadota</taxon>
        <taxon>Alphaproteobacteria</taxon>
        <taxon>Rhodobacterales</taxon>
        <taxon>Roseobacteraceae</taxon>
        <taxon>Tranquillimonas</taxon>
    </lineage>
</organism>
<dbReference type="PANTHER" id="PTHR43537">
    <property type="entry name" value="TRANSCRIPTIONAL REGULATOR, GNTR FAMILY"/>
    <property type="match status" value="1"/>
</dbReference>
<keyword evidence="1" id="KW-0805">Transcription regulation</keyword>
<dbReference type="Pfam" id="PF00392">
    <property type="entry name" value="GntR"/>
    <property type="match status" value="1"/>
</dbReference>
<dbReference type="InterPro" id="IPR036390">
    <property type="entry name" value="WH_DNA-bd_sf"/>
</dbReference>
<dbReference type="InterPro" id="IPR036388">
    <property type="entry name" value="WH-like_DNA-bd_sf"/>
</dbReference>
<evidence type="ECO:0000313" key="5">
    <source>
        <dbReference type="EMBL" id="SES26508.1"/>
    </source>
</evidence>
<dbReference type="AlphaFoldDB" id="A0A1H9VY97"/>
<dbReference type="STRING" id="641238.SAMN04490244_108197"/>
<evidence type="ECO:0000259" key="4">
    <source>
        <dbReference type="PROSITE" id="PS50949"/>
    </source>
</evidence>
<evidence type="ECO:0000313" key="6">
    <source>
        <dbReference type="Proteomes" id="UP000198885"/>
    </source>
</evidence>
<proteinExistence type="predicted"/>
<dbReference type="SUPFAM" id="SSF46785">
    <property type="entry name" value="Winged helix' DNA-binding domain"/>
    <property type="match status" value="1"/>
</dbReference>
<dbReference type="Proteomes" id="UP000198885">
    <property type="component" value="Unassembled WGS sequence"/>
</dbReference>
<dbReference type="InterPro" id="IPR008920">
    <property type="entry name" value="TF_FadR/GntR_C"/>
</dbReference>
<dbReference type="EMBL" id="FOGU01000008">
    <property type="protein sequence ID" value="SES26508.1"/>
    <property type="molecule type" value="Genomic_DNA"/>
</dbReference>
<protein>
    <submittedName>
        <fullName evidence="5">DNA-binding transcriptional regulator, FadR family</fullName>
    </submittedName>
</protein>
<accession>A0A1H9VY97</accession>
<feature type="domain" description="HTH gntR-type" evidence="4">
    <location>
        <begin position="17"/>
        <end position="85"/>
    </location>
</feature>
<dbReference type="Gene3D" id="1.20.120.530">
    <property type="entry name" value="GntR ligand-binding domain-like"/>
    <property type="match status" value="1"/>
</dbReference>
<dbReference type="CDD" id="cd07377">
    <property type="entry name" value="WHTH_GntR"/>
    <property type="match status" value="1"/>
</dbReference>
<dbReference type="SMART" id="SM00895">
    <property type="entry name" value="FCD"/>
    <property type="match status" value="1"/>
</dbReference>
<dbReference type="PROSITE" id="PS50949">
    <property type="entry name" value="HTH_GNTR"/>
    <property type="match status" value="1"/>
</dbReference>
<dbReference type="SMART" id="SM00345">
    <property type="entry name" value="HTH_GNTR"/>
    <property type="match status" value="1"/>
</dbReference>
<evidence type="ECO:0000256" key="1">
    <source>
        <dbReference type="ARBA" id="ARBA00023015"/>
    </source>
</evidence>
<reference evidence="5 6" key="1">
    <citation type="submission" date="2016-10" db="EMBL/GenBank/DDBJ databases">
        <authorList>
            <person name="de Groot N.N."/>
        </authorList>
    </citation>
    <scope>NUCLEOTIDE SEQUENCE [LARGE SCALE GENOMIC DNA]</scope>
    <source>
        <strain evidence="5 6">DSM 23042</strain>
    </source>
</reference>
<dbReference type="GO" id="GO:0003700">
    <property type="term" value="F:DNA-binding transcription factor activity"/>
    <property type="evidence" value="ECO:0007669"/>
    <property type="project" value="InterPro"/>
</dbReference>
<keyword evidence="2 5" id="KW-0238">DNA-binding</keyword>
<dbReference type="SUPFAM" id="SSF48008">
    <property type="entry name" value="GntR ligand-binding domain-like"/>
    <property type="match status" value="1"/>
</dbReference>
<gene>
    <name evidence="5" type="ORF">SAMN04490244_108197</name>
</gene>